<name>A0A2P7V698_9BACL</name>
<evidence type="ECO:0000313" key="2">
    <source>
        <dbReference type="EMBL" id="PSJ94720.1"/>
    </source>
</evidence>
<dbReference type="Proteomes" id="UP000240419">
    <property type="component" value="Unassembled WGS sequence"/>
</dbReference>
<sequence length="219" mass="24254">MINKKAIAIGLLAFSFSLGFGLNIYSQSLVSGNVTEINRHGLVPRYSIEELAAGSQLIIKGTIVDIDKDKWNTEDGGLPEEIGVSDSIYKDVSVEIDEVLKGNQEKGDIVVVRMYGGEINNTVIRADYEASFTEDEEVVLFLIEDDSLKNKEGSTNYFVTLGNYQGKYEVSDSKSKVFIQGNADKKVSSLEDLLEKIEDHKNDPLPPQLVESDEPDLEK</sequence>
<keyword evidence="3" id="KW-1185">Reference proteome</keyword>
<protein>
    <submittedName>
        <fullName evidence="2">Uncharacterized protein</fullName>
    </submittedName>
</protein>
<accession>A0A2P7V698</accession>
<reference evidence="2 3" key="1">
    <citation type="submission" date="2018-03" db="EMBL/GenBank/DDBJ databases">
        <title>Brevisbacillus phylogenomics.</title>
        <authorList>
            <person name="Dunlap C."/>
        </authorList>
    </citation>
    <scope>NUCLEOTIDE SEQUENCE [LARGE SCALE GENOMIC DNA]</scope>
    <source>
        <strain evidence="2 3">NRRL NRS-1210</strain>
    </source>
</reference>
<organism evidence="2 3">
    <name type="scientific">Brevibacillus fortis</name>
    <dbReference type="NCBI Taxonomy" id="2126352"/>
    <lineage>
        <taxon>Bacteria</taxon>
        <taxon>Bacillati</taxon>
        <taxon>Bacillota</taxon>
        <taxon>Bacilli</taxon>
        <taxon>Bacillales</taxon>
        <taxon>Paenibacillaceae</taxon>
        <taxon>Brevibacillus</taxon>
    </lineage>
</organism>
<comment type="caution">
    <text evidence="2">The sequence shown here is derived from an EMBL/GenBank/DDBJ whole genome shotgun (WGS) entry which is preliminary data.</text>
</comment>
<dbReference type="RefSeq" id="WP_106839594.1">
    <property type="nucleotide sequence ID" value="NZ_JBCNIW010000009.1"/>
</dbReference>
<evidence type="ECO:0000256" key="1">
    <source>
        <dbReference type="SAM" id="MobiDB-lite"/>
    </source>
</evidence>
<gene>
    <name evidence="2" type="ORF">C7R93_15145</name>
</gene>
<dbReference type="AlphaFoldDB" id="A0A2P7V698"/>
<feature type="region of interest" description="Disordered" evidence="1">
    <location>
        <begin position="197"/>
        <end position="219"/>
    </location>
</feature>
<dbReference type="OrthoDB" id="2989577at2"/>
<dbReference type="EMBL" id="PXZM01000023">
    <property type="protein sequence ID" value="PSJ94720.1"/>
    <property type="molecule type" value="Genomic_DNA"/>
</dbReference>
<evidence type="ECO:0000313" key="3">
    <source>
        <dbReference type="Proteomes" id="UP000240419"/>
    </source>
</evidence>
<proteinExistence type="predicted"/>